<feature type="compositionally biased region" description="Pro residues" evidence="1">
    <location>
        <begin position="247"/>
        <end position="258"/>
    </location>
</feature>
<dbReference type="KEGG" id="bfo:118426547"/>
<accession>A0A9J7M2H5</accession>
<feature type="chain" id="PRO_5039908601" evidence="3">
    <location>
        <begin position="18"/>
        <end position="308"/>
    </location>
</feature>
<reference evidence="5" key="2">
    <citation type="submission" date="2025-08" db="UniProtKB">
        <authorList>
            <consortium name="RefSeq"/>
        </authorList>
    </citation>
    <scope>IDENTIFICATION</scope>
    <source>
        <strain evidence="5">S238N-H82</strain>
        <tissue evidence="5">Testes</tissue>
    </source>
</reference>
<evidence type="ECO:0000313" key="4">
    <source>
        <dbReference type="Proteomes" id="UP000001554"/>
    </source>
</evidence>
<dbReference type="GeneID" id="118426547"/>
<organism evidence="4 5">
    <name type="scientific">Branchiostoma floridae</name>
    <name type="common">Florida lancelet</name>
    <name type="synonym">Amphioxus</name>
    <dbReference type="NCBI Taxonomy" id="7739"/>
    <lineage>
        <taxon>Eukaryota</taxon>
        <taxon>Metazoa</taxon>
        <taxon>Chordata</taxon>
        <taxon>Cephalochordata</taxon>
        <taxon>Leptocardii</taxon>
        <taxon>Amphioxiformes</taxon>
        <taxon>Branchiostomatidae</taxon>
        <taxon>Branchiostoma</taxon>
    </lineage>
</organism>
<evidence type="ECO:0000313" key="5">
    <source>
        <dbReference type="RefSeq" id="XP_035691930.1"/>
    </source>
</evidence>
<dbReference type="Proteomes" id="UP000001554">
    <property type="component" value="Chromosome 11"/>
</dbReference>
<feature type="region of interest" description="Disordered" evidence="1">
    <location>
        <begin position="199"/>
        <end position="308"/>
    </location>
</feature>
<gene>
    <name evidence="5" type="primary">LOC118426547</name>
</gene>
<keyword evidence="4" id="KW-1185">Reference proteome</keyword>
<feature type="compositionally biased region" description="Pro residues" evidence="1">
    <location>
        <begin position="299"/>
        <end position="308"/>
    </location>
</feature>
<protein>
    <submittedName>
        <fullName evidence="5">Proline-rich protein 1-like</fullName>
    </submittedName>
</protein>
<evidence type="ECO:0000256" key="1">
    <source>
        <dbReference type="SAM" id="MobiDB-lite"/>
    </source>
</evidence>
<feature type="transmembrane region" description="Helical" evidence="2">
    <location>
        <begin position="133"/>
        <end position="157"/>
    </location>
</feature>
<keyword evidence="2" id="KW-0472">Membrane</keyword>
<dbReference type="RefSeq" id="XP_035691930.1">
    <property type="nucleotide sequence ID" value="XM_035836037.1"/>
</dbReference>
<evidence type="ECO:0000256" key="3">
    <source>
        <dbReference type="SAM" id="SignalP"/>
    </source>
</evidence>
<sequence length="308" mass="32868">MWAGLLTLMLLTMGTAGQKTGCSKVRMSGSTSYQHHGRLTTYTMTGRTLGGRPVYRSSRGDYLYYYQSDGSWHLGPDLSSILVAMYVDDTSMYAEDITGTWYLYASGLFTFRPNSSIRVTCVAAEQPKPRPNIGAIVGIVFGVVAAVALLIAVCCYCNKSAPAATTAQNRQPVHYVGTTNATFQPAISVPPPFSPLQYPQPAGTTNPTFQPAPSVPPPFSPPQYPQSDVAGVQPVGTTNPTFQPAVSVPPPFSPPQYPQPVGTTNPTFQPAVSVPPPFSPPQYPQPVGTTNPTFQPAVSVPPPFSPPQ</sequence>
<feature type="signal peptide" evidence="3">
    <location>
        <begin position="1"/>
        <end position="17"/>
    </location>
</feature>
<reference evidence="4" key="1">
    <citation type="journal article" date="2020" name="Nat. Ecol. Evol.">
        <title>Deeply conserved synteny resolves early events in vertebrate evolution.</title>
        <authorList>
            <person name="Simakov O."/>
            <person name="Marletaz F."/>
            <person name="Yue J.X."/>
            <person name="O'Connell B."/>
            <person name="Jenkins J."/>
            <person name="Brandt A."/>
            <person name="Calef R."/>
            <person name="Tung C.H."/>
            <person name="Huang T.K."/>
            <person name="Schmutz J."/>
            <person name="Satoh N."/>
            <person name="Yu J.K."/>
            <person name="Putnam N.H."/>
            <person name="Green R.E."/>
            <person name="Rokhsar D.S."/>
        </authorList>
    </citation>
    <scope>NUCLEOTIDE SEQUENCE [LARGE SCALE GENOMIC DNA]</scope>
    <source>
        <strain evidence="4">S238N-H82</strain>
    </source>
</reference>
<feature type="compositionally biased region" description="Pro residues" evidence="1">
    <location>
        <begin position="273"/>
        <end position="284"/>
    </location>
</feature>
<feature type="compositionally biased region" description="Pro residues" evidence="1">
    <location>
        <begin position="213"/>
        <end position="224"/>
    </location>
</feature>
<dbReference type="AlphaFoldDB" id="A0A9J7M2H5"/>
<keyword evidence="3" id="KW-0732">Signal</keyword>
<feature type="compositionally biased region" description="Low complexity" evidence="1">
    <location>
        <begin position="199"/>
        <end position="212"/>
    </location>
</feature>
<dbReference type="OrthoDB" id="10067440at2759"/>
<evidence type="ECO:0000256" key="2">
    <source>
        <dbReference type="SAM" id="Phobius"/>
    </source>
</evidence>
<keyword evidence="2" id="KW-0812">Transmembrane</keyword>
<dbReference type="OMA" id="YCNKSAP"/>
<keyword evidence="2" id="KW-1133">Transmembrane helix</keyword>
<proteinExistence type="predicted"/>
<name>A0A9J7M2H5_BRAFL</name>